<dbReference type="InterPro" id="IPR023370">
    <property type="entry name" value="TrmO-like_N"/>
</dbReference>
<dbReference type="Pfam" id="PF18389">
    <property type="entry name" value="TrmO_C"/>
    <property type="match status" value="1"/>
</dbReference>
<feature type="domain" description="TsaA-like" evidence="3">
    <location>
        <begin position="6"/>
        <end position="144"/>
    </location>
</feature>
<evidence type="ECO:0000259" key="3">
    <source>
        <dbReference type="PROSITE" id="PS51668"/>
    </source>
</evidence>
<organism evidence="4 5">
    <name type="scientific">Brumicola blandensis</name>
    <dbReference type="NCBI Taxonomy" id="3075611"/>
    <lineage>
        <taxon>Bacteria</taxon>
        <taxon>Pseudomonadati</taxon>
        <taxon>Pseudomonadota</taxon>
        <taxon>Gammaproteobacteria</taxon>
        <taxon>Alteromonadales</taxon>
        <taxon>Alteromonadaceae</taxon>
        <taxon>Brumicola</taxon>
    </lineage>
</organism>
<dbReference type="PROSITE" id="PS01318">
    <property type="entry name" value="TSAA_1"/>
    <property type="match status" value="1"/>
</dbReference>
<protein>
    <submittedName>
        <fullName evidence="4">tRNA (N6-threonylcarbamoyladenosine(37)-N6)-methyltransferase TrmO</fullName>
    </submittedName>
</protein>
<dbReference type="InterPro" id="IPR041369">
    <property type="entry name" value="TrmO_C"/>
</dbReference>
<evidence type="ECO:0000313" key="4">
    <source>
        <dbReference type="EMBL" id="MDT0583972.1"/>
    </source>
</evidence>
<dbReference type="NCBIfam" id="TIGR00104">
    <property type="entry name" value="tRNA_TsaA"/>
    <property type="match status" value="1"/>
</dbReference>
<dbReference type="PANTHER" id="PTHR12818:SF0">
    <property type="entry name" value="TRNA (ADENINE(37)-N6)-METHYLTRANSFERASE"/>
    <property type="match status" value="1"/>
</dbReference>
<comment type="similarity">
    <text evidence="2">Belongs to the tRNA methyltransferase O family.</text>
</comment>
<dbReference type="InterPro" id="IPR036414">
    <property type="entry name" value="YaeB_N_sf"/>
</dbReference>
<dbReference type="InterPro" id="IPR036413">
    <property type="entry name" value="YaeB-like_sf"/>
</dbReference>
<dbReference type="Gene3D" id="3.30.2310.10">
    <property type="entry name" value="YaeB-like"/>
    <property type="match status" value="1"/>
</dbReference>
<dbReference type="PANTHER" id="PTHR12818">
    <property type="entry name" value="TRNA (ADENINE(37)-N6)-METHYLTRANSFERASE"/>
    <property type="match status" value="1"/>
</dbReference>
<accession>A0AAW8R6B4</accession>
<dbReference type="InterPro" id="IPR040372">
    <property type="entry name" value="YaeB-like"/>
</dbReference>
<comment type="caution">
    <text evidence="4">The sequence shown here is derived from an EMBL/GenBank/DDBJ whole genome shotgun (WGS) entry which is preliminary data.</text>
</comment>
<gene>
    <name evidence="4" type="primary">tsaA</name>
    <name evidence="4" type="ORF">RM544_15600</name>
</gene>
<evidence type="ECO:0000313" key="5">
    <source>
        <dbReference type="Proteomes" id="UP001249020"/>
    </source>
</evidence>
<keyword evidence="1" id="KW-0949">S-adenosyl-L-methionine</keyword>
<evidence type="ECO:0000256" key="1">
    <source>
        <dbReference type="ARBA" id="ARBA00022691"/>
    </source>
</evidence>
<sequence>MTNLVVRPIGSITTPFSQKFGIPRQSQALSKAKGYIQFEAHINPQNACRGLDQFSHLWLSFLFHENIEAGFSDTVRPPRLGGNEKIGVFASRSTFRPNPIGLSLVRNRGLNNKKQLVVEGVDLLNQTPIIDIKPYITYADNPTHLTNHNTECVSSGYAETTPELAQVVVNESLKKQLSEIECDKPGFLDLLINVLEQDPRPAYRKRKTDNKTYTIRLYNYDITWQALNSVIHVSEIWSR</sequence>
<proteinExistence type="inferred from homology"/>
<reference evidence="4 5" key="1">
    <citation type="submission" date="2023-09" db="EMBL/GenBank/DDBJ databases">
        <authorList>
            <person name="Rey-Velasco X."/>
        </authorList>
    </citation>
    <scope>NUCLEOTIDE SEQUENCE [LARGE SCALE GENOMIC DNA]</scope>
    <source>
        <strain evidence="4 5">W409</strain>
    </source>
</reference>
<dbReference type="InterPro" id="IPR023368">
    <property type="entry name" value="UPF0066_cons_site"/>
</dbReference>
<dbReference type="AlphaFoldDB" id="A0AAW8R6B4"/>
<dbReference type="GO" id="GO:0089715">
    <property type="term" value="F:tRNA (L-threonylcarbamoyladenosine(37)-C2) methyltransferase activity"/>
    <property type="evidence" value="ECO:0007669"/>
    <property type="project" value="TreeGrafter"/>
</dbReference>
<dbReference type="Pfam" id="PF01980">
    <property type="entry name" value="TrmO_N"/>
    <property type="match status" value="1"/>
</dbReference>
<dbReference type="PROSITE" id="PS51668">
    <property type="entry name" value="TSAA_2"/>
    <property type="match status" value="1"/>
</dbReference>
<dbReference type="SUPFAM" id="SSF118196">
    <property type="entry name" value="YaeB-like"/>
    <property type="match status" value="1"/>
</dbReference>
<evidence type="ECO:0000256" key="2">
    <source>
        <dbReference type="ARBA" id="ARBA00033753"/>
    </source>
</evidence>
<dbReference type="CDD" id="cd09281">
    <property type="entry name" value="UPF0066"/>
    <property type="match status" value="1"/>
</dbReference>
<dbReference type="Proteomes" id="UP001249020">
    <property type="component" value="Unassembled WGS sequence"/>
</dbReference>
<dbReference type="EMBL" id="JAVRIE010000007">
    <property type="protein sequence ID" value="MDT0583972.1"/>
    <property type="molecule type" value="Genomic_DNA"/>
</dbReference>
<dbReference type="RefSeq" id="WP_311362743.1">
    <property type="nucleotide sequence ID" value="NZ_JAVRIE010000007.1"/>
</dbReference>
<name>A0AAW8R6B4_9ALTE</name>
<keyword evidence="5" id="KW-1185">Reference proteome</keyword>
<dbReference type="Gene3D" id="2.40.30.70">
    <property type="entry name" value="YaeB-like"/>
    <property type="match status" value="1"/>
</dbReference>